<evidence type="ECO:0000313" key="1">
    <source>
        <dbReference type="EMBL" id="CAD8081339.1"/>
    </source>
</evidence>
<reference evidence="1" key="1">
    <citation type="submission" date="2021-01" db="EMBL/GenBank/DDBJ databases">
        <authorList>
            <consortium name="Genoscope - CEA"/>
            <person name="William W."/>
        </authorList>
    </citation>
    <scope>NUCLEOTIDE SEQUENCE</scope>
</reference>
<dbReference type="OrthoDB" id="306581at2759"/>
<comment type="caution">
    <text evidence="1">The sequence shown here is derived from an EMBL/GenBank/DDBJ whole genome shotgun (WGS) entry which is preliminary data.</text>
</comment>
<proteinExistence type="predicted"/>
<name>A0A8S1MP54_9CILI</name>
<gene>
    <name evidence="1" type="ORF">PSON_ATCC_30995.1.T0410353</name>
</gene>
<organism evidence="1 2">
    <name type="scientific">Paramecium sonneborni</name>
    <dbReference type="NCBI Taxonomy" id="65129"/>
    <lineage>
        <taxon>Eukaryota</taxon>
        <taxon>Sar</taxon>
        <taxon>Alveolata</taxon>
        <taxon>Ciliophora</taxon>
        <taxon>Intramacronucleata</taxon>
        <taxon>Oligohymenophorea</taxon>
        <taxon>Peniculida</taxon>
        <taxon>Parameciidae</taxon>
        <taxon>Paramecium</taxon>
    </lineage>
</organism>
<keyword evidence="2" id="KW-1185">Reference proteome</keyword>
<accession>A0A8S1MP54</accession>
<dbReference type="AlphaFoldDB" id="A0A8S1MP54"/>
<evidence type="ECO:0000313" key="2">
    <source>
        <dbReference type="Proteomes" id="UP000692954"/>
    </source>
</evidence>
<dbReference type="EMBL" id="CAJJDN010000041">
    <property type="protein sequence ID" value="CAD8081339.1"/>
    <property type="molecule type" value="Genomic_DNA"/>
</dbReference>
<dbReference type="Proteomes" id="UP000692954">
    <property type="component" value="Unassembled WGS sequence"/>
</dbReference>
<protein>
    <submittedName>
        <fullName evidence="1">Uncharacterized protein</fullName>
    </submittedName>
</protein>
<sequence>MSVSSLPKRGINKLITIPLKMCCPSQCACKSNQIRTWYHIKCGAPRLLTEQGDVICNCQVEFIQDVIFQCDKAKQSNTWYQHKSMSTIFIAITQSLQAAELVLGNDDLQKFSQNLMTFIVKRWKS</sequence>